<dbReference type="PROSITE" id="PS00107">
    <property type="entry name" value="PROTEIN_KINASE_ATP"/>
    <property type="match status" value="1"/>
</dbReference>
<keyword evidence="3" id="KW-0418">Kinase</keyword>
<evidence type="ECO:0000259" key="8">
    <source>
        <dbReference type="PROSITE" id="PS50137"/>
    </source>
</evidence>
<reference evidence="9" key="1">
    <citation type="submission" date="2021-04" db="EMBL/GenBank/DDBJ databases">
        <authorList>
            <consortium name="Wellcome Sanger Institute Data Sharing"/>
        </authorList>
    </citation>
    <scope>NUCLEOTIDE SEQUENCE [LARGE SCALE GENOMIC DNA]</scope>
</reference>
<evidence type="ECO:0000256" key="4">
    <source>
        <dbReference type="ARBA" id="ARBA00022840"/>
    </source>
</evidence>
<dbReference type="InterPro" id="IPR017441">
    <property type="entry name" value="Protein_kinase_ATP_BS"/>
</dbReference>
<evidence type="ECO:0000313" key="9">
    <source>
        <dbReference type="Ensembl" id="ENSSAUP00010026563.1"/>
    </source>
</evidence>
<keyword evidence="4 6" id="KW-0067">ATP-binding</keyword>
<dbReference type="PROSITE" id="PS50137">
    <property type="entry name" value="DS_RBD"/>
    <property type="match status" value="2"/>
</dbReference>
<dbReference type="AlphaFoldDB" id="A0A671VI40"/>
<organism evidence="9 10">
    <name type="scientific">Sparus aurata</name>
    <name type="common">Gilthead sea bream</name>
    <dbReference type="NCBI Taxonomy" id="8175"/>
    <lineage>
        <taxon>Eukaryota</taxon>
        <taxon>Metazoa</taxon>
        <taxon>Chordata</taxon>
        <taxon>Craniata</taxon>
        <taxon>Vertebrata</taxon>
        <taxon>Euteleostomi</taxon>
        <taxon>Actinopterygii</taxon>
        <taxon>Neopterygii</taxon>
        <taxon>Teleostei</taxon>
        <taxon>Neoteleostei</taxon>
        <taxon>Acanthomorphata</taxon>
        <taxon>Eupercaria</taxon>
        <taxon>Spariformes</taxon>
        <taxon>Sparidae</taxon>
        <taxon>Sparus</taxon>
    </lineage>
</organism>
<dbReference type="InterPro" id="IPR011009">
    <property type="entry name" value="Kinase-like_dom_sf"/>
</dbReference>
<dbReference type="InterPro" id="IPR000719">
    <property type="entry name" value="Prot_kinase_dom"/>
</dbReference>
<dbReference type="InParanoid" id="A0A671VI40"/>
<dbReference type="SUPFAM" id="SSF54768">
    <property type="entry name" value="dsRNA-binding domain-like"/>
    <property type="match status" value="2"/>
</dbReference>
<accession>A0A671VI40</accession>
<reference evidence="9" key="2">
    <citation type="submission" date="2025-08" db="UniProtKB">
        <authorList>
            <consortium name="Ensembl"/>
        </authorList>
    </citation>
    <scope>IDENTIFICATION</scope>
</reference>
<dbReference type="Ensembl" id="ENSSAUT00010028040.1">
    <property type="protein sequence ID" value="ENSSAUP00010026563.1"/>
    <property type="gene ID" value="ENSSAUG00010011522.1"/>
</dbReference>
<evidence type="ECO:0000313" key="10">
    <source>
        <dbReference type="Proteomes" id="UP000472265"/>
    </source>
</evidence>
<evidence type="ECO:0000259" key="7">
    <source>
        <dbReference type="PROSITE" id="PS50011"/>
    </source>
</evidence>
<dbReference type="Gene3D" id="1.10.510.10">
    <property type="entry name" value="Transferase(Phosphotransferase) domain 1"/>
    <property type="match status" value="1"/>
</dbReference>
<dbReference type="InterPro" id="IPR014720">
    <property type="entry name" value="dsRBD_dom"/>
</dbReference>
<dbReference type="GO" id="GO:0005737">
    <property type="term" value="C:cytoplasm"/>
    <property type="evidence" value="ECO:0007669"/>
    <property type="project" value="TreeGrafter"/>
</dbReference>
<dbReference type="GO" id="GO:0004694">
    <property type="term" value="F:eukaryotic translation initiation factor 2alpha kinase activity"/>
    <property type="evidence" value="ECO:0007669"/>
    <property type="project" value="TreeGrafter"/>
</dbReference>
<reference evidence="9" key="3">
    <citation type="submission" date="2025-09" db="UniProtKB">
        <authorList>
            <consortium name="Ensembl"/>
        </authorList>
    </citation>
    <scope>IDENTIFICATION</scope>
</reference>
<name>A0A671VI40_SPAAU</name>
<dbReference type="GO" id="GO:0005524">
    <property type="term" value="F:ATP binding"/>
    <property type="evidence" value="ECO:0007669"/>
    <property type="project" value="UniProtKB-UniRule"/>
</dbReference>
<dbReference type="GeneTree" id="ENSGT00940000163863"/>
<dbReference type="Proteomes" id="UP000472265">
    <property type="component" value="Chromosome 15"/>
</dbReference>
<dbReference type="SUPFAM" id="SSF56112">
    <property type="entry name" value="Protein kinase-like (PK-like)"/>
    <property type="match status" value="1"/>
</dbReference>
<evidence type="ECO:0000256" key="1">
    <source>
        <dbReference type="ARBA" id="ARBA00022679"/>
    </source>
</evidence>
<feature type="domain" description="DRBM" evidence="8">
    <location>
        <begin position="131"/>
        <end position="161"/>
    </location>
</feature>
<dbReference type="InterPro" id="IPR050339">
    <property type="entry name" value="CC_SR_Kinase"/>
</dbReference>
<dbReference type="Pfam" id="PF00069">
    <property type="entry name" value="Pkinase"/>
    <property type="match status" value="1"/>
</dbReference>
<evidence type="ECO:0008006" key="11">
    <source>
        <dbReference type="Google" id="ProtNLM"/>
    </source>
</evidence>
<keyword evidence="2 6" id="KW-0547">Nucleotide-binding</keyword>
<dbReference type="Gene3D" id="3.30.200.20">
    <property type="entry name" value="Phosphorylase Kinase, domain 1"/>
    <property type="match status" value="1"/>
</dbReference>
<proteinExistence type="predicted"/>
<keyword evidence="5" id="KW-0694">RNA-binding</keyword>
<evidence type="ECO:0000256" key="5">
    <source>
        <dbReference type="PROSITE-ProRule" id="PRU00266"/>
    </source>
</evidence>
<dbReference type="Gene3D" id="3.30.160.20">
    <property type="match status" value="2"/>
</dbReference>
<feature type="binding site" evidence="6">
    <location>
        <position position="217"/>
    </location>
    <ligand>
        <name>ATP</name>
        <dbReference type="ChEBI" id="CHEBI:30616"/>
    </ligand>
</feature>
<feature type="domain" description="Protein kinase" evidence="7">
    <location>
        <begin position="188"/>
        <end position="454"/>
    </location>
</feature>
<dbReference type="Pfam" id="PF00035">
    <property type="entry name" value="dsrm"/>
    <property type="match status" value="2"/>
</dbReference>
<evidence type="ECO:0000256" key="6">
    <source>
        <dbReference type="PROSITE-ProRule" id="PRU10141"/>
    </source>
</evidence>
<keyword evidence="1" id="KW-0808">Transferase</keyword>
<dbReference type="CDD" id="cd20314">
    <property type="entry name" value="DSRM_EIF2AK2"/>
    <property type="match status" value="1"/>
</dbReference>
<dbReference type="SMART" id="SM00358">
    <property type="entry name" value="DSRM"/>
    <property type="match status" value="2"/>
</dbReference>
<dbReference type="InterPro" id="IPR044452">
    <property type="entry name" value="EIF2AK2_DSRM_1"/>
</dbReference>
<dbReference type="CDD" id="cd19903">
    <property type="entry name" value="DSRM_EIF2AK2_rpt1"/>
    <property type="match status" value="1"/>
</dbReference>
<evidence type="ECO:0000256" key="3">
    <source>
        <dbReference type="ARBA" id="ARBA00022777"/>
    </source>
</evidence>
<dbReference type="PROSITE" id="PS50011">
    <property type="entry name" value="PROTEIN_KINASE_DOM"/>
    <property type="match status" value="1"/>
</dbReference>
<evidence type="ECO:0000256" key="2">
    <source>
        <dbReference type="ARBA" id="ARBA00022741"/>
    </source>
</evidence>
<sequence length="454" mass="51975">METGNYVARLNEYAQKTRCGLVQYEELDPVGPDHDRIFTQRAVLNGKVYPDGVGRNKKEAKQNAAKNALERLMKNLLPEAQTAPVHQTSITQGKYVCWLNEYSQKNRVAIKAVETTKPGTNSSTHWCRFVVGDEEYPDVSGKTKKDAKEEAAKLVYDIISGTSTQPIRESNGSDSEHSVNLDRFTSEYNPMECLGSGTFGCVYKARDKVLKRDFAVKIVRWEEKSLREVKTLSDLSHPNIIRYYTFWMEDSGYIIQSFVCSYLPRSADNSSAKYLYIQMELCDTETLKKWIKQKNTRSPQDSNRQEESLNITQQIVTGVEYIHSMNEACKKASFPANILFGLDRKVKIGDFGLVTRDDDDDLRERTLFTGTPSYMAPEQIKRNYDRKVDIFPLGLMYFELLWKLSTGHKSEQIIKSMLCEQPEDRPEASTLRAELEKWAQTMSTQKMLQANATN</sequence>
<dbReference type="PANTHER" id="PTHR11042:SF166">
    <property type="entry name" value="EUKARYOTIC TRANSLATION INITIATION FACTOR 2-ALPHA KINASE 3"/>
    <property type="match status" value="1"/>
</dbReference>
<dbReference type="GO" id="GO:0003725">
    <property type="term" value="F:double-stranded RNA binding"/>
    <property type="evidence" value="ECO:0007669"/>
    <property type="project" value="InterPro"/>
</dbReference>
<keyword evidence="10" id="KW-1185">Reference proteome</keyword>
<dbReference type="GO" id="GO:0005634">
    <property type="term" value="C:nucleus"/>
    <property type="evidence" value="ECO:0007669"/>
    <property type="project" value="TreeGrafter"/>
</dbReference>
<dbReference type="PANTHER" id="PTHR11042">
    <property type="entry name" value="EUKARYOTIC TRANSLATION INITIATION FACTOR 2-ALPHA KINASE EIF2-ALPHA KINASE -RELATED"/>
    <property type="match status" value="1"/>
</dbReference>
<feature type="domain" description="DRBM" evidence="8">
    <location>
        <begin position="5"/>
        <end position="74"/>
    </location>
</feature>
<protein>
    <recommendedName>
        <fullName evidence="11">Eukaryotic translation initiation factor 2-alpha kinase 2</fullName>
    </recommendedName>
</protein>